<protein>
    <submittedName>
        <fullName evidence="2">Uncharacterized protein</fullName>
    </submittedName>
</protein>
<gene>
    <name evidence="2" type="ORF">SNAT2548_LOCUS35148</name>
</gene>
<sequence>MTLVGQEHGALAPQPGKLIMRRGAAWQASSGAKLRLSKPVPVPRTPSDHPAQAPEEEDLGPLAPKEAPRPGKPSRSQGSWEPSFQAAKASTGYRAQRPPAGAAPSHRPGTLEIRRWQWPTGNSSTPVRGPGPPLPGTLAYASDSGPEAPEEEPLPWAAPEDDAPSDAEAPPEAPAKEVPSGAEASDDASENDAPPESSSEEGDSGTVEEARP</sequence>
<evidence type="ECO:0000313" key="3">
    <source>
        <dbReference type="Proteomes" id="UP000604046"/>
    </source>
</evidence>
<comment type="caution">
    <text evidence="2">The sequence shown here is derived from an EMBL/GenBank/DDBJ whole genome shotgun (WGS) entry which is preliminary data.</text>
</comment>
<keyword evidence="3" id="KW-1185">Reference proteome</keyword>
<reference evidence="2" key="1">
    <citation type="submission" date="2021-02" db="EMBL/GenBank/DDBJ databases">
        <authorList>
            <person name="Dougan E. K."/>
            <person name="Rhodes N."/>
            <person name="Thang M."/>
            <person name="Chan C."/>
        </authorList>
    </citation>
    <scope>NUCLEOTIDE SEQUENCE</scope>
</reference>
<dbReference type="Proteomes" id="UP000604046">
    <property type="component" value="Unassembled WGS sequence"/>
</dbReference>
<dbReference type="AlphaFoldDB" id="A0A812V4Z1"/>
<evidence type="ECO:0000313" key="2">
    <source>
        <dbReference type="EMBL" id="CAE7618409.1"/>
    </source>
</evidence>
<evidence type="ECO:0000256" key="1">
    <source>
        <dbReference type="SAM" id="MobiDB-lite"/>
    </source>
</evidence>
<organism evidence="2 3">
    <name type="scientific">Symbiodinium natans</name>
    <dbReference type="NCBI Taxonomy" id="878477"/>
    <lineage>
        <taxon>Eukaryota</taxon>
        <taxon>Sar</taxon>
        <taxon>Alveolata</taxon>
        <taxon>Dinophyceae</taxon>
        <taxon>Suessiales</taxon>
        <taxon>Symbiodiniaceae</taxon>
        <taxon>Symbiodinium</taxon>
    </lineage>
</organism>
<accession>A0A812V4Z1</accession>
<feature type="region of interest" description="Disordered" evidence="1">
    <location>
        <begin position="1"/>
        <end position="212"/>
    </location>
</feature>
<feature type="compositionally biased region" description="Acidic residues" evidence="1">
    <location>
        <begin position="148"/>
        <end position="165"/>
    </location>
</feature>
<name>A0A812V4Z1_9DINO</name>
<proteinExistence type="predicted"/>
<dbReference type="EMBL" id="CAJNDS010002848">
    <property type="protein sequence ID" value="CAE7618409.1"/>
    <property type="molecule type" value="Genomic_DNA"/>
</dbReference>